<gene>
    <name evidence="2" type="ORF">LWI29_026800</name>
</gene>
<evidence type="ECO:0000256" key="1">
    <source>
        <dbReference type="SAM" id="MobiDB-lite"/>
    </source>
</evidence>
<comment type="caution">
    <text evidence="2">The sequence shown here is derived from an EMBL/GenBank/DDBJ whole genome shotgun (WGS) entry which is preliminary data.</text>
</comment>
<reference evidence="2" key="1">
    <citation type="journal article" date="2022" name="Plant J.">
        <title>Strategies of tolerance reflected in two North American maple genomes.</title>
        <authorList>
            <person name="McEvoy S.L."/>
            <person name="Sezen U.U."/>
            <person name="Trouern-Trend A."/>
            <person name="McMahon S.M."/>
            <person name="Schaberg P.G."/>
            <person name="Yang J."/>
            <person name="Wegrzyn J.L."/>
            <person name="Swenson N.G."/>
        </authorList>
    </citation>
    <scope>NUCLEOTIDE SEQUENCE</scope>
    <source>
        <strain evidence="2">NS2018</strain>
    </source>
</reference>
<keyword evidence="3" id="KW-1185">Reference proteome</keyword>
<dbReference type="Proteomes" id="UP001168877">
    <property type="component" value="Unassembled WGS sequence"/>
</dbReference>
<feature type="region of interest" description="Disordered" evidence="1">
    <location>
        <begin position="1"/>
        <end position="31"/>
    </location>
</feature>
<proteinExistence type="predicted"/>
<organism evidence="2 3">
    <name type="scientific">Acer saccharum</name>
    <name type="common">Sugar maple</name>
    <dbReference type="NCBI Taxonomy" id="4024"/>
    <lineage>
        <taxon>Eukaryota</taxon>
        <taxon>Viridiplantae</taxon>
        <taxon>Streptophyta</taxon>
        <taxon>Embryophyta</taxon>
        <taxon>Tracheophyta</taxon>
        <taxon>Spermatophyta</taxon>
        <taxon>Magnoliopsida</taxon>
        <taxon>eudicotyledons</taxon>
        <taxon>Gunneridae</taxon>
        <taxon>Pentapetalae</taxon>
        <taxon>rosids</taxon>
        <taxon>malvids</taxon>
        <taxon>Sapindales</taxon>
        <taxon>Sapindaceae</taxon>
        <taxon>Hippocastanoideae</taxon>
        <taxon>Acereae</taxon>
        <taxon>Acer</taxon>
    </lineage>
</organism>
<sequence>MRAPGLDRLNVRIKSPIDGNPSKVSSIEERSVGKDIEIQTFRPGDDRREGNINEFLGGGAGSVEVQVEYQTDSRLFSEIASKQSQSNILGRVSGPGSTQFAGLLLEGPMEETLEDNLKGGKGSGPGPMLNNPQFNGADSDTLLAGPMIEEDQGEELSQFHRLDPKKSANRNWKQSARAQSSNYVSKFRKLQTVNTKGKQGAKGNGSLSTSHSKFNLVGKRTGLGKFKSVAQVDSHKRGTLSSSLKRWEVKFGKRKLCIGAINTSGSPNSGKVPAGAEDEEDCCCEETKDSVGVISGAALSADEGPAAALMWAGSIGGAATADGESDVMSAGGEISTCRDATESMYGGNSGEGTVGEGAD</sequence>
<name>A0AA39RN96_ACESA</name>
<reference evidence="2" key="2">
    <citation type="submission" date="2023-06" db="EMBL/GenBank/DDBJ databases">
        <authorList>
            <person name="Swenson N.G."/>
            <person name="Wegrzyn J.L."/>
            <person name="Mcevoy S.L."/>
        </authorList>
    </citation>
    <scope>NUCLEOTIDE SEQUENCE</scope>
    <source>
        <strain evidence="2">NS2018</strain>
        <tissue evidence="2">Leaf</tissue>
    </source>
</reference>
<accession>A0AA39RN96</accession>
<protein>
    <submittedName>
        <fullName evidence="2">Uncharacterized protein</fullName>
    </submittedName>
</protein>
<dbReference type="AlphaFoldDB" id="A0AA39RN96"/>
<dbReference type="EMBL" id="JAUESC010000386">
    <property type="protein sequence ID" value="KAK0577023.1"/>
    <property type="molecule type" value="Genomic_DNA"/>
</dbReference>
<evidence type="ECO:0000313" key="2">
    <source>
        <dbReference type="EMBL" id="KAK0577023.1"/>
    </source>
</evidence>
<feature type="compositionally biased region" description="Gly residues" evidence="1">
    <location>
        <begin position="347"/>
        <end position="359"/>
    </location>
</feature>
<evidence type="ECO:0000313" key="3">
    <source>
        <dbReference type="Proteomes" id="UP001168877"/>
    </source>
</evidence>
<feature type="region of interest" description="Disordered" evidence="1">
    <location>
        <begin position="340"/>
        <end position="359"/>
    </location>
</feature>